<evidence type="ECO:0000259" key="2">
    <source>
        <dbReference type="Pfam" id="PF17293"/>
    </source>
</evidence>
<dbReference type="InterPro" id="IPR035386">
    <property type="entry name" value="Arm-DNA-bind_5"/>
</dbReference>
<organism evidence="3">
    <name type="scientific">termite gut metagenome</name>
    <dbReference type="NCBI Taxonomy" id="433724"/>
    <lineage>
        <taxon>unclassified sequences</taxon>
        <taxon>metagenomes</taxon>
        <taxon>organismal metagenomes</taxon>
    </lineage>
</organism>
<accession>A0A5J4QVT4</accession>
<dbReference type="EMBL" id="SNRY01002478">
    <property type="protein sequence ID" value="KAA6324911.1"/>
    <property type="molecule type" value="Genomic_DNA"/>
</dbReference>
<dbReference type="AlphaFoldDB" id="A0A5J4QVT4"/>
<name>A0A5J4QVT4_9ZZZZ</name>
<proteinExistence type="predicted"/>
<feature type="region of interest" description="Disordered" evidence="1">
    <location>
        <begin position="93"/>
        <end position="119"/>
    </location>
</feature>
<evidence type="ECO:0000256" key="1">
    <source>
        <dbReference type="SAM" id="MobiDB-lite"/>
    </source>
</evidence>
<comment type="caution">
    <text evidence="3">The sequence shown here is derived from an EMBL/GenBank/DDBJ whole genome shotgun (WGS) entry which is preliminary data.</text>
</comment>
<evidence type="ECO:0000313" key="3">
    <source>
        <dbReference type="EMBL" id="KAA6324911.1"/>
    </source>
</evidence>
<feature type="compositionally biased region" description="Basic and acidic residues" evidence="1">
    <location>
        <begin position="93"/>
        <end position="102"/>
    </location>
</feature>
<sequence>MNTELKVSFYLKREQSKEGVTANFNPAYPIVGKIIIDKTLAQFSTKLKVEERLWHVKSGRVTGKSHAATGLNREINKINLSIHTHYREILERTRKGDSHPSEECLSGNSYHAENPAHPF</sequence>
<gene>
    <name evidence="3" type="ORF">EZS27_025812</name>
</gene>
<reference evidence="3" key="1">
    <citation type="submission" date="2019-03" db="EMBL/GenBank/DDBJ databases">
        <title>Single cell metagenomics reveals metabolic interactions within the superorganism composed of flagellate Streblomastix strix and complex community of Bacteroidetes bacteria on its surface.</title>
        <authorList>
            <person name="Treitli S.C."/>
            <person name="Kolisko M."/>
            <person name="Husnik F."/>
            <person name="Keeling P."/>
            <person name="Hampl V."/>
        </authorList>
    </citation>
    <scope>NUCLEOTIDE SEQUENCE</scope>
    <source>
        <strain evidence="3">STM</strain>
    </source>
</reference>
<dbReference type="Pfam" id="PF17293">
    <property type="entry name" value="Arm-DNA-bind_5"/>
    <property type="match status" value="1"/>
</dbReference>
<feature type="domain" description="Arm DNA-binding" evidence="2">
    <location>
        <begin position="28"/>
        <end position="93"/>
    </location>
</feature>
<protein>
    <recommendedName>
        <fullName evidence="2">Arm DNA-binding domain-containing protein</fullName>
    </recommendedName>
</protein>